<evidence type="ECO:0000313" key="2">
    <source>
        <dbReference type="EMBL" id="BAU31298.1"/>
    </source>
</evidence>
<organism evidence="2 3">
    <name type="scientific">Microcella alkaliphila</name>
    <dbReference type="NCBI Taxonomy" id="279828"/>
    <lineage>
        <taxon>Bacteria</taxon>
        <taxon>Bacillati</taxon>
        <taxon>Actinomycetota</taxon>
        <taxon>Actinomycetes</taxon>
        <taxon>Micrococcales</taxon>
        <taxon>Microbacteriaceae</taxon>
        <taxon>Microcella</taxon>
    </lineage>
</organism>
<feature type="region of interest" description="Disordered" evidence="1">
    <location>
        <begin position="1"/>
        <end position="27"/>
    </location>
</feature>
<proteinExistence type="predicted"/>
<dbReference type="Proteomes" id="UP000218965">
    <property type="component" value="Chromosome"/>
</dbReference>
<dbReference type="EMBL" id="AP017315">
    <property type="protein sequence ID" value="BAU31298.1"/>
    <property type="molecule type" value="Genomic_DNA"/>
</dbReference>
<sequence length="127" mass="12685">MLAGDGALGGDGSDTGLGGESTSTLTGEIGDCAETGLIGDTVFGELTETGEVGEGLTMLSLDTRKVTSAPPVPFTSAEVAPVRSPSLVNRGIALAAVTAPPAITPRLRALAAPMAIQFLGLRFVAMI</sequence>
<name>A0A0U5CDX0_9MICO</name>
<dbReference type="KEGG" id="malk:MalAC0309_0426"/>
<reference evidence="3" key="1">
    <citation type="submission" date="2015-12" db="EMBL/GenBank/DDBJ databases">
        <authorList>
            <person name="Shamseldin A."/>
            <person name="Moawad H."/>
            <person name="Abd El-Rahim W.M."/>
            <person name="Sadowsky M.J."/>
        </authorList>
    </citation>
    <scope>NUCLEOTIDE SEQUENCE [LARGE SCALE GENOMIC DNA]</scope>
    <source>
        <strain evidence="3">JAM AC0309</strain>
    </source>
</reference>
<protein>
    <submittedName>
        <fullName evidence="2">Metallophosphoesterase</fullName>
    </submittedName>
</protein>
<dbReference type="AlphaFoldDB" id="A0A0U5CDX0"/>
<evidence type="ECO:0000313" key="3">
    <source>
        <dbReference type="Proteomes" id="UP000218965"/>
    </source>
</evidence>
<gene>
    <name evidence="2" type="ORF">MalAC0309_0426</name>
</gene>
<feature type="compositionally biased region" description="Gly residues" evidence="1">
    <location>
        <begin position="1"/>
        <end position="19"/>
    </location>
</feature>
<reference evidence="2 3" key="2">
    <citation type="submission" date="2016-01" db="EMBL/GenBank/DDBJ databases">
        <title>Microcella alkaliphila JAM AC0309 whole genome shotgun sequence.</title>
        <authorList>
            <person name="Kurata A."/>
            <person name="Hirose Y."/>
            <person name="Kishimoto N."/>
            <person name="Kobayashi T."/>
        </authorList>
    </citation>
    <scope>NUCLEOTIDE SEQUENCE [LARGE SCALE GENOMIC DNA]</scope>
    <source>
        <strain evidence="2 3">JAM AC0309</strain>
    </source>
</reference>
<accession>A0A0U5CDX0</accession>
<evidence type="ECO:0000256" key="1">
    <source>
        <dbReference type="SAM" id="MobiDB-lite"/>
    </source>
</evidence>